<organism evidence="1 2">
    <name type="scientific">Bilophila wadsworthia (strain 3_1_6)</name>
    <dbReference type="NCBI Taxonomy" id="563192"/>
    <lineage>
        <taxon>Bacteria</taxon>
        <taxon>Pseudomonadati</taxon>
        <taxon>Thermodesulfobacteriota</taxon>
        <taxon>Desulfovibrionia</taxon>
        <taxon>Desulfovibrionales</taxon>
        <taxon>Desulfovibrionaceae</taxon>
        <taxon>Bilophila</taxon>
    </lineage>
</organism>
<evidence type="ECO:0000313" key="1">
    <source>
        <dbReference type="EMBL" id="EFV44203.1"/>
    </source>
</evidence>
<sequence>MELLEFKHENDPARNRELFGLLGEYATNSVIWEKLGGTISSEPGRLWFIATDGEARHVVAFGSMRFGRTRTRILHLYALEEGADIPVLEHCLECARKNGTAHLTTTDYWTRKELYLRYGFAPARKIGRFVRFEKDLTCER</sequence>
<evidence type="ECO:0000313" key="2">
    <source>
        <dbReference type="Proteomes" id="UP000006034"/>
    </source>
</evidence>
<comment type="caution">
    <text evidence="1">The sequence shown here is derived from an EMBL/GenBank/DDBJ whole genome shotgun (WGS) entry which is preliminary data.</text>
</comment>
<proteinExistence type="predicted"/>
<protein>
    <recommendedName>
        <fullName evidence="3">N-acetyltransferase domain-containing protein</fullName>
    </recommendedName>
</protein>
<dbReference type="RefSeq" id="WP_005027740.1">
    <property type="nucleotide sequence ID" value="NZ_KE150238.1"/>
</dbReference>
<dbReference type="GeneID" id="78084247"/>
<dbReference type="eggNOG" id="ENOG50317ZG">
    <property type="taxonomic scope" value="Bacteria"/>
</dbReference>
<dbReference type="Proteomes" id="UP000006034">
    <property type="component" value="Unassembled WGS sequence"/>
</dbReference>
<dbReference type="AlphaFoldDB" id="E5Y712"/>
<name>E5Y712_BILW3</name>
<accession>E5Y712</accession>
<gene>
    <name evidence="1" type="ORF">HMPREF0179_01976</name>
</gene>
<keyword evidence="2" id="KW-1185">Reference proteome</keyword>
<dbReference type="HOGENOM" id="CLU_1851964_0_0_7"/>
<dbReference type="EMBL" id="ADCP02000001">
    <property type="protein sequence ID" value="EFV44203.1"/>
    <property type="molecule type" value="Genomic_DNA"/>
</dbReference>
<evidence type="ECO:0008006" key="3">
    <source>
        <dbReference type="Google" id="ProtNLM"/>
    </source>
</evidence>
<reference evidence="1 2" key="1">
    <citation type="submission" date="2010-10" db="EMBL/GenBank/DDBJ databases">
        <authorList>
            <consortium name="The Broad Institute Genome Sequencing Platform"/>
            <person name="Ward D."/>
            <person name="Earl A."/>
            <person name="Feldgarden M."/>
            <person name="Young S.K."/>
            <person name="Gargeya S."/>
            <person name="Zeng Q."/>
            <person name="Alvarado L."/>
            <person name="Berlin A."/>
            <person name="Bochicchio J."/>
            <person name="Chapman S.B."/>
            <person name="Chen Z."/>
            <person name="Freedman E."/>
            <person name="Gellesch M."/>
            <person name="Goldberg J."/>
            <person name="Griggs A."/>
            <person name="Gujja S."/>
            <person name="Heilman E."/>
            <person name="Heiman D."/>
            <person name="Howarth C."/>
            <person name="Mehta T."/>
            <person name="Neiman D."/>
            <person name="Pearson M."/>
            <person name="Roberts A."/>
            <person name="Saif S."/>
            <person name="Shea T."/>
            <person name="Shenoy N."/>
            <person name="Sisk P."/>
            <person name="Stolte C."/>
            <person name="Sykes S."/>
            <person name="White J."/>
            <person name="Yandava C."/>
            <person name="Allen-Vercoe E."/>
            <person name="Sibley C."/>
            <person name="Ambrose C.E."/>
            <person name="Strauss J."/>
            <person name="Daigneault M."/>
            <person name="Haas B."/>
            <person name="Nusbaum C."/>
            <person name="Birren B."/>
        </authorList>
    </citation>
    <scope>NUCLEOTIDE SEQUENCE [LARGE SCALE GENOMIC DNA]</scope>
    <source>
        <strain evidence="1 2">3_1_6</strain>
    </source>
</reference>
<reference evidence="1 2" key="2">
    <citation type="submission" date="2013-04" db="EMBL/GenBank/DDBJ databases">
        <title>The Genome Sequence of Bilophila wadsworthia 3_1_6.</title>
        <authorList>
            <consortium name="The Broad Institute Genomics Platform"/>
            <person name="Earl A."/>
            <person name="Ward D."/>
            <person name="Feldgarden M."/>
            <person name="Gevers D."/>
            <person name="Sibley C."/>
            <person name="Strauss J."/>
            <person name="Allen-Vercoe E."/>
            <person name="Walker B."/>
            <person name="Young S."/>
            <person name="Zeng Q."/>
            <person name="Gargeya S."/>
            <person name="Fitzgerald M."/>
            <person name="Haas B."/>
            <person name="Abouelleil A."/>
            <person name="Allen A.W."/>
            <person name="Alvarado L."/>
            <person name="Arachchi H.M."/>
            <person name="Berlin A.M."/>
            <person name="Chapman S.B."/>
            <person name="Gainer-Dewar J."/>
            <person name="Goldberg J."/>
            <person name="Griggs A."/>
            <person name="Gujja S."/>
            <person name="Hansen M."/>
            <person name="Howarth C."/>
            <person name="Imamovic A."/>
            <person name="Ireland A."/>
            <person name="Larimer J."/>
            <person name="McCowan C."/>
            <person name="Murphy C."/>
            <person name="Pearson M."/>
            <person name="Poon T.W."/>
            <person name="Priest M."/>
            <person name="Roberts A."/>
            <person name="Saif S."/>
            <person name="Shea T."/>
            <person name="Sisk P."/>
            <person name="Sykes S."/>
            <person name="Wortman J."/>
            <person name="Nusbaum C."/>
            <person name="Birren B."/>
        </authorList>
    </citation>
    <scope>NUCLEOTIDE SEQUENCE [LARGE SCALE GENOMIC DNA]</scope>
    <source>
        <strain evidence="1 2">3_1_6</strain>
    </source>
</reference>
<dbReference type="OrthoDB" id="9926437at2"/>
<dbReference type="STRING" id="563192.HMPREF0179_01976"/>